<name>A0ABQ5UR41_9HYPH</name>
<keyword evidence="2" id="KW-1185">Reference proteome</keyword>
<dbReference type="EMBL" id="BSNI01000002">
    <property type="protein sequence ID" value="GLQ17733.1"/>
    <property type="molecule type" value="Genomic_DNA"/>
</dbReference>
<dbReference type="InterPro" id="IPR004027">
    <property type="entry name" value="SEC_C_motif"/>
</dbReference>
<gene>
    <name evidence="1" type="ORF">GCM10007879_19820</name>
</gene>
<dbReference type="Pfam" id="PF02810">
    <property type="entry name" value="SEC-C"/>
    <property type="match status" value="1"/>
</dbReference>
<proteinExistence type="predicted"/>
<organism evidence="1 2">
    <name type="scientific">Maritalea porphyrae</name>
    <dbReference type="NCBI Taxonomy" id="880732"/>
    <lineage>
        <taxon>Bacteria</taxon>
        <taxon>Pseudomonadati</taxon>
        <taxon>Pseudomonadota</taxon>
        <taxon>Alphaproteobacteria</taxon>
        <taxon>Hyphomicrobiales</taxon>
        <taxon>Devosiaceae</taxon>
        <taxon>Maritalea</taxon>
    </lineage>
</organism>
<evidence type="ECO:0008006" key="3">
    <source>
        <dbReference type="Google" id="ProtNLM"/>
    </source>
</evidence>
<sequence length="222" mass="24286">MTNAMREPAALRAGFSFEALDVGNTVPTIHIGPMSVKDCQSIILVNSRPVLWVQTPEEAGGPVRIGAEIRNEQGELIFSIVDNEWRVQNESWDVEVIGKTTTIRNGPGEIALVIRTEPPGDLYVDRMDMSIEGYRFWIQSGDLYIRLPDGNTLRAEELNFVGCTGAIVADNSGLRFGVGGGMVMLSMEGKNRTSRVIDTSRSRNAVCACGSGKRFKHCCGSF</sequence>
<dbReference type="Proteomes" id="UP001161405">
    <property type="component" value="Unassembled WGS sequence"/>
</dbReference>
<evidence type="ECO:0000313" key="2">
    <source>
        <dbReference type="Proteomes" id="UP001161405"/>
    </source>
</evidence>
<reference evidence="1" key="1">
    <citation type="journal article" date="2014" name="Int. J. Syst. Evol. Microbiol.">
        <title>Complete genome of a new Firmicutes species belonging to the dominant human colonic microbiota ('Ruminococcus bicirculans') reveals two chromosomes and a selective capacity to utilize plant glucans.</title>
        <authorList>
            <consortium name="NISC Comparative Sequencing Program"/>
            <person name="Wegmann U."/>
            <person name="Louis P."/>
            <person name="Goesmann A."/>
            <person name="Henrissat B."/>
            <person name="Duncan S.H."/>
            <person name="Flint H.J."/>
        </authorList>
    </citation>
    <scope>NUCLEOTIDE SEQUENCE</scope>
    <source>
        <strain evidence="1">NBRC 107169</strain>
    </source>
</reference>
<dbReference type="SUPFAM" id="SSF103642">
    <property type="entry name" value="Sec-C motif"/>
    <property type="match status" value="1"/>
</dbReference>
<comment type="caution">
    <text evidence="1">The sequence shown here is derived from an EMBL/GenBank/DDBJ whole genome shotgun (WGS) entry which is preliminary data.</text>
</comment>
<evidence type="ECO:0000313" key="1">
    <source>
        <dbReference type="EMBL" id="GLQ17733.1"/>
    </source>
</evidence>
<reference evidence="1" key="2">
    <citation type="submission" date="2023-01" db="EMBL/GenBank/DDBJ databases">
        <title>Draft genome sequence of Maritalea porphyrae strain NBRC 107169.</title>
        <authorList>
            <person name="Sun Q."/>
            <person name="Mori K."/>
        </authorList>
    </citation>
    <scope>NUCLEOTIDE SEQUENCE</scope>
    <source>
        <strain evidence="1">NBRC 107169</strain>
    </source>
</reference>
<dbReference type="Gene3D" id="3.10.450.50">
    <property type="match status" value="1"/>
</dbReference>
<protein>
    <recommendedName>
        <fullName evidence="3">SEC-C motif-containing protein</fullName>
    </recommendedName>
</protein>
<accession>A0ABQ5UR41</accession>